<dbReference type="EC" id="2.3.1.20" evidence="4"/>
<comment type="catalytic activity">
    <reaction evidence="1">
        <text>2 alpha,alpha'-trehalose 6-mycolate = alpha,alpha'-trehalose 6,6'-bismycolate + alpha,alpha-trehalose</text>
        <dbReference type="Rhea" id="RHEA:23472"/>
        <dbReference type="ChEBI" id="CHEBI:16551"/>
        <dbReference type="ChEBI" id="CHEBI:18195"/>
        <dbReference type="ChEBI" id="CHEBI:18234"/>
        <dbReference type="EC" id="2.3.1.122"/>
    </reaction>
</comment>
<dbReference type="InterPro" id="IPR006311">
    <property type="entry name" value="TAT_signal"/>
</dbReference>
<dbReference type="EC" id="2.3.1.122" evidence="3"/>
<dbReference type="KEGG" id="sals:SLNWT_1496"/>
<feature type="chain" id="PRO_5039091717" description="Acyl-CoA:diacylglycerol acyltransferase" evidence="9">
    <location>
        <begin position="23"/>
        <end position="314"/>
    </location>
</feature>
<reference evidence="10 11" key="1">
    <citation type="submission" date="2015-01" db="EMBL/GenBank/DDBJ databases">
        <title>Enhanced salinomycin production by adjusting the supply of polyketide extender units in Streptomyce albus DSM 41398.</title>
        <authorList>
            <person name="Lu C."/>
        </authorList>
    </citation>
    <scope>NUCLEOTIDE SEQUENCE [LARGE SCALE GENOMIC DNA]</scope>
    <source>
        <strain evidence="11">ATCC 21838 / DSM 41398 / FERM P-419 / JCM 4703 / NBRC 107858</strain>
    </source>
</reference>
<organism evidence="10 11">
    <name type="scientific">Streptomyces albus (strain ATCC 21838 / DSM 41398 / FERM P-419 / JCM 4703 / NBRC 107858)</name>
    <dbReference type="NCBI Taxonomy" id="1081613"/>
    <lineage>
        <taxon>Bacteria</taxon>
        <taxon>Bacillati</taxon>
        <taxon>Actinomycetota</taxon>
        <taxon>Actinomycetes</taxon>
        <taxon>Kitasatosporales</taxon>
        <taxon>Streptomycetaceae</taxon>
        <taxon>Streptomyces</taxon>
    </lineage>
</organism>
<evidence type="ECO:0000256" key="4">
    <source>
        <dbReference type="ARBA" id="ARBA00013244"/>
    </source>
</evidence>
<dbReference type="SUPFAM" id="SSF53474">
    <property type="entry name" value="alpha/beta-Hydrolases"/>
    <property type="match status" value="1"/>
</dbReference>
<evidence type="ECO:0000256" key="6">
    <source>
        <dbReference type="ARBA" id="ARBA00023315"/>
    </source>
</evidence>
<keyword evidence="11" id="KW-1185">Reference proteome</keyword>
<dbReference type="InterPro" id="IPR029058">
    <property type="entry name" value="AB_hydrolase_fold"/>
</dbReference>
<dbReference type="Proteomes" id="UP000031523">
    <property type="component" value="Chromosome"/>
</dbReference>
<protein>
    <recommendedName>
        <fullName evidence="7">Acyl-CoA:diacylglycerol acyltransferase</fullName>
        <ecNumber evidence="3">2.3.1.122</ecNumber>
        <ecNumber evidence="4">2.3.1.20</ecNumber>
    </recommendedName>
</protein>
<evidence type="ECO:0000256" key="2">
    <source>
        <dbReference type="ARBA" id="ARBA00005874"/>
    </source>
</evidence>
<dbReference type="PANTHER" id="PTHR48098:SF1">
    <property type="entry name" value="DIACYLGLYCEROL ACYLTRANSFERASE_MYCOLYLTRANSFERASE AG85A"/>
    <property type="match status" value="1"/>
</dbReference>
<evidence type="ECO:0000313" key="10">
    <source>
        <dbReference type="EMBL" id="AJE81872.1"/>
    </source>
</evidence>
<comment type="similarity">
    <text evidence="2">Belongs to the mycobacterial A85 antigen family.</text>
</comment>
<name>A0A0B5EUY8_STRA4</name>
<dbReference type="Gene3D" id="3.40.50.1820">
    <property type="entry name" value="alpha/beta hydrolase"/>
    <property type="match status" value="1"/>
</dbReference>
<dbReference type="GO" id="GO:0004144">
    <property type="term" value="F:diacylglycerol O-acyltransferase activity"/>
    <property type="evidence" value="ECO:0007669"/>
    <property type="project" value="UniProtKB-EC"/>
</dbReference>
<sequence length="314" mass="35078">MEDPLKRRTLLTASTAASAALAATAAPARAHGGRGRTAETLRTHSRILGREVLHALYLPPGWRPRGRYRVLFLLHGGGVDDRTSWLREGRLRQLLDRAIARRRIPPLVVAIPDAWRDPYAPKEGRQLTYYMNDADGSYRYADMVTEEFVPYVEERYGAGGSPGRRGIGGLSMGGFGALSFALRHQGMFAGAFGLSAAHRTDAQLVALDAESYRVRFARAWGEGLVGEERLNALCRYWSLLDTIERTPAEQLARTPYYLDCGAYDEFFEGNAQLHLALTRKKAAHRFLSREGTHDWEYWTSGLPGALDFLAEHLD</sequence>
<evidence type="ECO:0000313" key="11">
    <source>
        <dbReference type="Proteomes" id="UP000031523"/>
    </source>
</evidence>
<evidence type="ECO:0000256" key="1">
    <source>
        <dbReference type="ARBA" id="ARBA00000697"/>
    </source>
</evidence>
<evidence type="ECO:0000256" key="8">
    <source>
        <dbReference type="ARBA" id="ARBA00048109"/>
    </source>
</evidence>
<comment type="catalytic activity">
    <reaction evidence="8">
        <text>an acyl-CoA + a 1,2-diacyl-sn-glycerol = a triacyl-sn-glycerol + CoA</text>
        <dbReference type="Rhea" id="RHEA:10868"/>
        <dbReference type="ChEBI" id="CHEBI:17815"/>
        <dbReference type="ChEBI" id="CHEBI:57287"/>
        <dbReference type="ChEBI" id="CHEBI:58342"/>
        <dbReference type="ChEBI" id="CHEBI:64615"/>
        <dbReference type="EC" id="2.3.1.20"/>
    </reaction>
</comment>
<keyword evidence="5" id="KW-0808">Transferase</keyword>
<dbReference type="PANTHER" id="PTHR48098">
    <property type="entry name" value="ENTEROCHELIN ESTERASE-RELATED"/>
    <property type="match status" value="1"/>
</dbReference>
<evidence type="ECO:0000256" key="5">
    <source>
        <dbReference type="ARBA" id="ARBA00022679"/>
    </source>
</evidence>
<feature type="signal peptide" evidence="9">
    <location>
        <begin position="1"/>
        <end position="22"/>
    </location>
</feature>
<dbReference type="PROSITE" id="PS51318">
    <property type="entry name" value="TAT"/>
    <property type="match status" value="1"/>
</dbReference>
<dbReference type="EMBL" id="CP010519">
    <property type="protein sequence ID" value="AJE81872.1"/>
    <property type="molecule type" value="Genomic_DNA"/>
</dbReference>
<dbReference type="GO" id="GO:0050348">
    <property type="term" value="F:trehalose O-mycolyltransferase activity"/>
    <property type="evidence" value="ECO:0007669"/>
    <property type="project" value="UniProtKB-EC"/>
</dbReference>
<keyword evidence="6" id="KW-0012">Acyltransferase</keyword>
<dbReference type="AlphaFoldDB" id="A0A0B5EUY8"/>
<keyword evidence="9" id="KW-0732">Signal</keyword>
<dbReference type="InterPro" id="IPR050583">
    <property type="entry name" value="Mycobacterial_A85_antigen"/>
</dbReference>
<dbReference type="Pfam" id="PF00756">
    <property type="entry name" value="Esterase"/>
    <property type="match status" value="1"/>
</dbReference>
<dbReference type="InterPro" id="IPR000801">
    <property type="entry name" value="Esterase-like"/>
</dbReference>
<evidence type="ECO:0000256" key="3">
    <source>
        <dbReference type="ARBA" id="ARBA00012820"/>
    </source>
</evidence>
<evidence type="ECO:0000256" key="7">
    <source>
        <dbReference type="ARBA" id="ARBA00032572"/>
    </source>
</evidence>
<gene>
    <name evidence="10" type="ORF">SLNWT_1496</name>
</gene>
<proteinExistence type="inferred from homology"/>
<evidence type="ECO:0000256" key="9">
    <source>
        <dbReference type="SAM" id="SignalP"/>
    </source>
</evidence>
<accession>A0A0B5EUY8</accession>